<feature type="compositionally biased region" description="Low complexity" evidence="1">
    <location>
        <begin position="1"/>
        <end position="13"/>
    </location>
</feature>
<organism evidence="2 3">
    <name type="scientific">Dioszegia hungarica</name>
    <dbReference type="NCBI Taxonomy" id="4972"/>
    <lineage>
        <taxon>Eukaryota</taxon>
        <taxon>Fungi</taxon>
        <taxon>Dikarya</taxon>
        <taxon>Basidiomycota</taxon>
        <taxon>Agaricomycotina</taxon>
        <taxon>Tremellomycetes</taxon>
        <taxon>Tremellales</taxon>
        <taxon>Bulleribasidiaceae</taxon>
        <taxon>Dioszegia</taxon>
    </lineage>
</organism>
<feature type="region of interest" description="Disordered" evidence="1">
    <location>
        <begin position="1"/>
        <end position="25"/>
    </location>
</feature>
<dbReference type="InterPro" id="IPR039931">
    <property type="entry name" value="EEIG1/2-like"/>
</dbReference>
<feature type="compositionally biased region" description="Low complexity" evidence="1">
    <location>
        <begin position="510"/>
        <end position="532"/>
    </location>
</feature>
<feature type="region of interest" description="Disordered" evidence="1">
    <location>
        <begin position="660"/>
        <end position="723"/>
    </location>
</feature>
<evidence type="ECO:0000256" key="1">
    <source>
        <dbReference type="SAM" id="MobiDB-lite"/>
    </source>
</evidence>
<dbReference type="PANTHER" id="PTHR21456:SF1">
    <property type="entry name" value="C2 NT-TYPE DOMAIN-CONTAINING PROTEIN"/>
    <property type="match status" value="1"/>
</dbReference>
<dbReference type="EMBL" id="JAKWFO010000008">
    <property type="protein sequence ID" value="KAI9633637.1"/>
    <property type="molecule type" value="Genomic_DNA"/>
</dbReference>
<feature type="compositionally biased region" description="Low complexity" evidence="1">
    <location>
        <begin position="107"/>
        <end position="147"/>
    </location>
</feature>
<proteinExistence type="predicted"/>
<reference evidence="2" key="1">
    <citation type="journal article" date="2022" name="G3 (Bethesda)">
        <title>High quality genome of the basidiomycete yeast Dioszegia hungarica PDD-24b-2 isolated from cloud water.</title>
        <authorList>
            <person name="Jarrige D."/>
            <person name="Haridas S."/>
            <person name="Bleykasten-Grosshans C."/>
            <person name="Joly M."/>
            <person name="Nadalig T."/>
            <person name="Sancelme M."/>
            <person name="Vuilleumier S."/>
            <person name="Grigoriev I.V."/>
            <person name="Amato P."/>
            <person name="Bringel F."/>
        </authorList>
    </citation>
    <scope>NUCLEOTIDE SEQUENCE</scope>
    <source>
        <strain evidence="2">PDD-24b-2</strain>
    </source>
</reference>
<feature type="region of interest" description="Disordered" evidence="1">
    <location>
        <begin position="352"/>
        <end position="375"/>
    </location>
</feature>
<feature type="compositionally biased region" description="Low complexity" evidence="1">
    <location>
        <begin position="301"/>
        <end position="317"/>
    </location>
</feature>
<feature type="compositionally biased region" description="Basic and acidic residues" evidence="1">
    <location>
        <begin position="553"/>
        <end position="562"/>
    </location>
</feature>
<dbReference type="GeneID" id="77726757"/>
<protein>
    <recommendedName>
        <fullName evidence="4">C2 NT-type domain-containing protein</fullName>
    </recommendedName>
</protein>
<dbReference type="PANTHER" id="PTHR21456">
    <property type="entry name" value="FAMILY WITH SEQUENCE SIMILARITY 102"/>
    <property type="match status" value="1"/>
</dbReference>
<name>A0AA38H4C1_9TREE</name>
<evidence type="ECO:0000313" key="3">
    <source>
        <dbReference type="Proteomes" id="UP001164286"/>
    </source>
</evidence>
<sequence>MASSSLSLVSHGSADAGPSRPRQPLVAHTVPKEMSTESLRGWVRGLVDKPKHAIFQVKMTIEELQQVPQMQGEFMTEWQINGRRPHGKDALALRTQPSLPNMKTTEGPAASASSASLHSLPSSAGSSSSSISGLGITLSPLTISPAASNPPSPRAIKKPTDPTPLRQSIGPDSSPVTPSTEHPVTESPELLPPPEIFGGRKRQNSLDSGETGSSDKSSPAASSVVYFGETAPRPSRKLYDEAVVPRSNLPATRSGTTPSAATLLDPVPGRGDFPLMRPPTITRSATARSVETIPEPKRSRILSTSSARRTASDATSSPHRKGSTPPSSLHQYTVNWKEFTIHHTIKIPLGKPVSASGVSTPGKSEQAPLLGGGRDSESGFKLSIYEVQGSTLSDGPNGMNKDALSVMHGVHVAKRHPDRQASEGREKHKGKTLYGTVHSDFAQFAGRGKVHRMFLLAGCKTNARIRVMIEVKQIGGDTHWAAPPLEDGHHVTGVRDLVGDDQPALHELVRNSSGSSSGSSASANVPAPARSATSLVGSIPGPSKTSLAPAKTSYDHHLKPSDANRGPPTPMPRHPSTLGVSVQGRPASGEPDDHPTPTQNTDHLLNPYHLRKVSPHHRHSLYVRHHGRRGLAQHQTFMGVNEQPADVIIEAIFNPRPVWEEPKVSQKSHLPARDRPAEDAGEVEGESPGADADEGQEGKPGTVWGRMRQRAQSKASKDKKDKD</sequence>
<evidence type="ECO:0008006" key="4">
    <source>
        <dbReference type="Google" id="ProtNLM"/>
    </source>
</evidence>
<feature type="region of interest" description="Disordered" evidence="1">
    <location>
        <begin position="508"/>
        <end position="602"/>
    </location>
</feature>
<gene>
    <name evidence="2" type="ORF">MKK02DRAFT_28436</name>
</gene>
<feature type="compositionally biased region" description="Low complexity" evidence="1">
    <location>
        <begin position="214"/>
        <end position="223"/>
    </location>
</feature>
<comment type="caution">
    <text evidence="2">The sequence shown here is derived from an EMBL/GenBank/DDBJ whole genome shotgun (WGS) entry which is preliminary data.</text>
</comment>
<feature type="compositionally biased region" description="Polar residues" evidence="1">
    <location>
        <begin position="249"/>
        <end position="260"/>
    </location>
</feature>
<keyword evidence="3" id="KW-1185">Reference proteome</keyword>
<feature type="compositionally biased region" description="Polar residues" evidence="1">
    <location>
        <begin position="170"/>
        <end position="182"/>
    </location>
</feature>
<evidence type="ECO:0000313" key="2">
    <source>
        <dbReference type="EMBL" id="KAI9633637.1"/>
    </source>
</evidence>
<feature type="compositionally biased region" description="Acidic residues" evidence="1">
    <location>
        <begin position="679"/>
        <end position="695"/>
    </location>
</feature>
<feature type="region of interest" description="Disordered" evidence="1">
    <location>
        <begin position="98"/>
        <end position="329"/>
    </location>
</feature>
<dbReference type="RefSeq" id="XP_052943414.1">
    <property type="nucleotide sequence ID" value="XM_053087552.1"/>
</dbReference>
<dbReference type="AlphaFoldDB" id="A0AA38H4C1"/>
<accession>A0AA38H4C1</accession>
<dbReference type="Proteomes" id="UP001164286">
    <property type="component" value="Unassembled WGS sequence"/>
</dbReference>